<dbReference type="InterPro" id="IPR022385">
    <property type="entry name" value="Rhs_assc_core"/>
</dbReference>
<organism evidence="3 4">
    <name type="scientific">Anoxybacteroides rupiense</name>
    <dbReference type="NCBI Taxonomy" id="311460"/>
    <lineage>
        <taxon>Bacteria</taxon>
        <taxon>Bacillati</taxon>
        <taxon>Bacillota</taxon>
        <taxon>Bacilli</taxon>
        <taxon>Bacillales</taxon>
        <taxon>Anoxybacillaceae</taxon>
        <taxon>Anoxybacteroides</taxon>
    </lineage>
</organism>
<evidence type="ECO:0000256" key="1">
    <source>
        <dbReference type="ARBA" id="ARBA00022737"/>
    </source>
</evidence>
<dbReference type="PANTHER" id="PTHR32305:SF17">
    <property type="entry name" value="TRNA NUCLEASE WAPA"/>
    <property type="match status" value="1"/>
</dbReference>
<dbReference type="PANTHER" id="PTHR32305">
    <property type="match status" value="1"/>
</dbReference>
<dbReference type="Pfam" id="PF25023">
    <property type="entry name" value="TEN_YD-shell"/>
    <property type="match status" value="1"/>
</dbReference>
<dbReference type="Proteomes" id="UP001339962">
    <property type="component" value="Unassembled WGS sequence"/>
</dbReference>
<dbReference type="PRINTS" id="PR00394">
    <property type="entry name" value="RHSPROTEIN"/>
</dbReference>
<gene>
    <name evidence="3" type="ORF">P9850_03835</name>
</gene>
<reference evidence="3 4" key="1">
    <citation type="submission" date="2023-03" db="EMBL/GenBank/DDBJ databases">
        <title>Bacillus Genome Sequencing.</title>
        <authorList>
            <person name="Dunlap C."/>
        </authorList>
    </citation>
    <scope>NUCLEOTIDE SEQUENCE [LARGE SCALE GENOMIC DNA]</scope>
    <source>
        <strain evidence="3 4">NRS-38</strain>
    </source>
</reference>
<evidence type="ECO:0000313" key="4">
    <source>
        <dbReference type="Proteomes" id="UP001339962"/>
    </source>
</evidence>
<dbReference type="NCBIfam" id="TIGR03696">
    <property type="entry name" value="Rhs_assc_core"/>
    <property type="match status" value="1"/>
</dbReference>
<dbReference type="AlphaFoldDB" id="A0ABD5IRU8"/>
<dbReference type="Gene3D" id="2.180.10.10">
    <property type="entry name" value="RHS repeat-associated core"/>
    <property type="match status" value="1"/>
</dbReference>
<name>A0ABD5IRU8_9BACL</name>
<dbReference type="InterPro" id="IPR056823">
    <property type="entry name" value="TEN-like_YD-shell"/>
</dbReference>
<sequence length="262" mass="29767">MLYETDANNNIAAEYTWDALGRPVTMTKGGVTYYYHVNGHGDIVALTDASGNVVAQYQYDAWGNILSKAGALATANPYRYAGYYYDEETGLYYLMARYYDANVGRFITRDTFHGFENEPQSLNQYAYTKNNPVMYVDPNGNYAWIVLSFLSGGANATWQMVWDFYKKYKFNRSAWINKFDWKKFGKLFVTGGLIGIYGRGITSYMTKSQIAKAGQFAWDVTYAAKEYILLQVAGGDPITWSGLVDAIWNKAKGYLDFLKKLK</sequence>
<comment type="caution">
    <text evidence="3">The sequence shown here is derived from an EMBL/GenBank/DDBJ whole genome shotgun (WGS) entry which is preliminary data.</text>
</comment>
<dbReference type="RefSeq" id="WP_328217217.1">
    <property type="nucleotide sequence ID" value="NZ_JARTLI010000004.1"/>
</dbReference>
<keyword evidence="1" id="KW-0677">Repeat</keyword>
<proteinExistence type="predicted"/>
<protein>
    <submittedName>
        <fullName evidence="3">RHS repeat-associated core domain-containing protein</fullName>
    </submittedName>
</protein>
<evidence type="ECO:0000313" key="3">
    <source>
        <dbReference type="EMBL" id="MED5051003.1"/>
    </source>
</evidence>
<evidence type="ECO:0000259" key="2">
    <source>
        <dbReference type="Pfam" id="PF25023"/>
    </source>
</evidence>
<dbReference type="EMBL" id="JARTLI010000004">
    <property type="protein sequence ID" value="MED5051003.1"/>
    <property type="molecule type" value="Genomic_DNA"/>
</dbReference>
<dbReference type="InterPro" id="IPR050708">
    <property type="entry name" value="T6SS_VgrG/RHS"/>
</dbReference>
<feature type="domain" description="Teneurin-like YD-shell" evidence="2">
    <location>
        <begin position="12"/>
        <end position="133"/>
    </location>
</feature>
<accession>A0ABD5IRU8</accession>